<evidence type="ECO:0000259" key="1">
    <source>
        <dbReference type="PROSITE" id="PS51819"/>
    </source>
</evidence>
<feature type="domain" description="VOC" evidence="1">
    <location>
        <begin position="7"/>
        <end position="120"/>
    </location>
</feature>
<keyword evidence="2" id="KW-0456">Lyase</keyword>
<dbReference type="PROSITE" id="PS51819">
    <property type="entry name" value="VOC"/>
    <property type="match status" value="1"/>
</dbReference>
<dbReference type="InterPro" id="IPR029068">
    <property type="entry name" value="Glyas_Bleomycin-R_OHBP_Dase"/>
</dbReference>
<dbReference type="Gene3D" id="3.10.180.10">
    <property type="entry name" value="2,3-Dihydroxybiphenyl 1,2-Dioxygenase, domain 1"/>
    <property type="match status" value="1"/>
</dbReference>
<accession>A0A7W6FQN3</accession>
<dbReference type="InterPro" id="IPR037523">
    <property type="entry name" value="VOC_core"/>
</dbReference>
<sequence>MSHLPHTIHHVNFPTTDAERTRDWYGKVFSMKWVDPKSNTDVLLMTRGNWDLHFTPVPKDEMPRMMPSHFAIEVEDFEGFLAHLKGLGIRYTKPVERPQNNSKFCYITDPDGTVIELTYHGKLHMESSVDMNA</sequence>
<gene>
    <name evidence="2" type="ORF">GGR43_002858</name>
</gene>
<protein>
    <submittedName>
        <fullName evidence="2">Lactoylglutathione lyase</fullName>
        <ecNumber evidence="2">4.4.1.5</ecNumber>
    </submittedName>
</protein>
<dbReference type="RefSeq" id="WP_188072645.1">
    <property type="nucleotide sequence ID" value="NZ_BSPS01000033.1"/>
</dbReference>
<dbReference type="Proteomes" id="UP000571950">
    <property type="component" value="Unassembled WGS sequence"/>
</dbReference>
<dbReference type="EMBL" id="JACIDT010000010">
    <property type="protein sequence ID" value="MBB3927135.1"/>
    <property type="molecule type" value="Genomic_DNA"/>
</dbReference>
<evidence type="ECO:0000313" key="3">
    <source>
        <dbReference type="Proteomes" id="UP000571950"/>
    </source>
</evidence>
<name>A0A7W6FQN3_9SPHN</name>
<dbReference type="InterPro" id="IPR051332">
    <property type="entry name" value="Fosfomycin_Res_Enzymes"/>
</dbReference>
<dbReference type="CDD" id="cd06587">
    <property type="entry name" value="VOC"/>
    <property type="match status" value="1"/>
</dbReference>
<evidence type="ECO:0000313" key="2">
    <source>
        <dbReference type="EMBL" id="MBB3927135.1"/>
    </source>
</evidence>
<dbReference type="PANTHER" id="PTHR36113">
    <property type="entry name" value="LYASE, PUTATIVE-RELATED-RELATED"/>
    <property type="match status" value="1"/>
</dbReference>
<dbReference type="PANTHER" id="PTHR36113:SF1">
    <property type="entry name" value="GLYOXALASE_BLEOMYCIN RESISTANCE PROTEIN_DIOXYGENASE"/>
    <property type="match status" value="1"/>
</dbReference>
<organism evidence="2 3">
    <name type="scientific">Sphingobium jiangsuense</name>
    <dbReference type="NCBI Taxonomy" id="870476"/>
    <lineage>
        <taxon>Bacteria</taxon>
        <taxon>Pseudomonadati</taxon>
        <taxon>Pseudomonadota</taxon>
        <taxon>Alphaproteobacteria</taxon>
        <taxon>Sphingomonadales</taxon>
        <taxon>Sphingomonadaceae</taxon>
        <taxon>Sphingobium</taxon>
    </lineage>
</organism>
<dbReference type="InterPro" id="IPR004360">
    <property type="entry name" value="Glyas_Fos-R_dOase_dom"/>
</dbReference>
<dbReference type="Pfam" id="PF00903">
    <property type="entry name" value="Glyoxalase"/>
    <property type="match status" value="1"/>
</dbReference>
<keyword evidence="3" id="KW-1185">Reference proteome</keyword>
<dbReference type="EC" id="4.4.1.5" evidence="2"/>
<proteinExistence type="predicted"/>
<dbReference type="GO" id="GO:0004462">
    <property type="term" value="F:lactoylglutathione lyase activity"/>
    <property type="evidence" value="ECO:0007669"/>
    <property type="project" value="UniProtKB-EC"/>
</dbReference>
<reference evidence="2 3" key="1">
    <citation type="submission" date="2020-08" db="EMBL/GenBank/DDBJ databases">
        <title>Genomic Encyclopedia of Type Strains, Phase IV (KMG-IV): sequencing the most valuable type-strain genomes for metagenomic binning, comparative biology and taxonomic classification.</title>
        <authorList>
            <person name="Goeker M."/>
        </authorList>
    </citation>
    <scope>NUCLEOTIDE SEQUENCE [LARGE SCALE GENOMIC DNA]</scope>
    <source>
        <strain evidence="2 3">DSM 26189</strain>
    </source>
</reference>
<dbReference type="SUPFAM" id="SSF54593">
    <property type="entry name" value="Glyoxalase/Bleomycin resistance protein/Dihydroxybiphenyl dioxygenase"/>
    <property type="match status" value="1"/>
</dbReference>
<dbReference type="AlphaFoldDB" id="A0A7W6FQN3"/>
<comment type="caution">
    <text evidence="2">The sequence shown here is derived from an EMBL/GenBank/DDBJ whole genome shotgun (WGS) entry which is preliminary data.</text>
</comment>